<accession>A0A419ABM3</accession>
<evidence type="ECO:0000313" key="1">
    <source>
        <dbReference type="EMBL" id="RJL21167.1"/>
    </source>
</evidence>
<dbReference type="InterPro" id="IPR018912">
    <property type="entry name" value="DUF2478"/>
</dbReference>
<name>A0A419ABM3_9RHOB</name>
<dbReference type="RefSeq" id="WP_119896520.1">
    <property type="nucleotide sequence ID" value="NZ_QNRC01000002.1"/>
</dbReference>
<dbReference type="EMBL" id="QZEW01000006">
    <property type="protein sequence ID" value="RJL21167.1"/>
    <property type="molecule type" value="Genomic_DNA"/>
</dbReference>
<dbReference type="Proteomes" id="UP000283587">
    <property type="component" value="Unassembled WGS sequence"/>
</dbReference>
<proteinExistence type="predicted"/>
<gene>
    <name evidence="1" type="ORF">D3P05_02000</name>
</gene>
<dbReference type="OrthoDB" id="5918880at2"/>
<evidence type="ECO:0000313" key="2">
    <source>
        <dbReference type="Proteomes" id="UP000283587"/>
    </source>
</evidence>
<sequence length="169" mass="17462">MTLGYVSLPGRGANDLFLAGVARGLQAAGLRLAGTVQVNIRREGRVRCDMDLRVLPNGPVLRISEDRGNGARGCRLDAGVLEAAVLGVSAALPQADLLLVNKFGKQEAEGRGLAPLIAEALSRGIPVLAGVNGLNLPAFEAFAEGLATPLPGDEALVLDWCLDACRVAG</sequence>
<dbReference type="AlphaFoldDB" id="A0A419ABM3"/>
<reference evidence="2" key="1">
    <citation type="submission" date="2018-09" db="EMBL/GenBank/DDBJ databases">
        <title>Paracoccus onubensis nov. sp. a moderate halophilic bacterium isolated from Gruta de las Maravillas (Aracena, Spain).</title>
        <authorList>
            <person name="Jurado V."/>
            <person name="Gutierrez-Patricio S."/>
            <person name="Gonzalez-Pimentel J.L."/>
            <person name="Miller A.Z."/>
            <person name="Laiz L."/>
            <person name="Saiz-Jimenez C."/>
        </authorList>
    </citation>
    <scope>NUCLEOTIDE SEQUENCE [LARGE SCALE GENOMIC DNA]</scope>
    <source>
        <strain evidence="2">DSM 26381</strain>
    </source>
</reference>
<keyword evidence="2" id="KW-1185">Reference proteome</keyword>
<protein>
    <submittedName>
        <fullName evidence="1">DUF2478 domain-containing protein</fullName>
    </submittedName>
</protein>
<organism evidence="1 2">
    <name type="scientific">Paracoccus siganidrum</name>
    <dbReference type="NCBI Taxonomy" id="1276757"/>
    <lineage>
        <taxon>Bacteria</taxon>
        <taxon>Pseudomonadati</taxon>
        <taxon>Pseudomonadota</taxon>
        <taxon>Alphaproteobacteria</taxon>
        <taxon>Rhodobacterales</taxon>
        <taxon>Paracoccaceae</taxon>
        <taxon>Paracoccus</taxon>
    </lineage>
</organism>
<comment type="caution">
    <text evidence="1">The sequence shown here is derived from an EMBL/GenBank/DDBJ whole genome shotgun (WGS) entry which is preliminary data.</text>
</comment>
<dbReference type="Pfam" id="PF10649">
    <property type="entry name" value="DUF2478"/>
    <property type="match status" value="1"/>
</dbReference>